<organism evidence="7 8">
    <name type="scientific">Denitratimonas tolerans</name>
    <dbReference type="NCBI Taxonomy" id="1338420"/>
    <lineage>
        <taxon>Bacteria</taxon>
        <taxon>Pseudomonadati</taxon>
        <taxon>Pseudomonadota</taxon>
        <taxon>Gammaproteobacteria</taxon>
        <taxon>Lysobacterales</taxon>
        <taxon>Lysobacteraceae</taxon>
        <taxon>Denitratimonas</taxon>
    </lineage>
</organism>
<comment type="subcellular location">
    <subcellularLocation>
        <location evidence="1">Membrane</location>
        <topology evidence="1">Multi-pass membrane protein</topology>
    </subcellularLocation>
</comment>
<dbReference type="PANTHER" id="PTHR19432">
    <property type="entry name" value="SUGAR TRANSPORTER"/>
    <property type="match status" value="1"/>
</dbReference>
<proteinExistence type="predicted"/>
<feature type="transmembrane region" description="Helical" evidence="6">
    <location>
        <begin position="297"/>
        <end position="319"/>
    </location>
</feature>
<feature type="transmembrane region" description="Helical" evidence="6">
    <location>
        <begin position="339"/>
        <end position="361"/>
    </location>
</feature>
<keyword evidence="2" id="KW-0813">Transport</keyword>
<dbReference type="FunFam" id="1.20.1250.20:FF:000863">
    <property type="entry name" value="MFS transporter"/>
    <property type="match status" value="1"/>
</dbReference>
<feature type="transmembrane region" description="Helical" evidence="6">
    <location>
        <begin position="465"/>
        <end position="485"/>
    </location>
</feature>
<reference evidence="7 8" key="1">
    <citation type="journal article" date="2016" name="Antonie Van Leeuwenhoek">
        <title>Denitratimonas tolerans gen. nov., sp. nov., a denitrifying bacterium isolated from a bioreactor for tannery wastewater treatment.</title>
        <authorList>
            <person name="Han S.I."/>
            <person name="Kim J.O."/>
            <person name="Lee Y.R."/>
            <person name="Ekpeghere K.I."/>
            <person name="Koh S.C."/>
            <person name="Whang K.S."/>
        </authorList>
    </citation>
    <scope>NUCLEOTIDE SEQUENCE [LARGE SCALE GENOMIC DNA]</scope>
    <source>
        <strain evidence="7 8">KACC 17565</strain>
    </source>
</reference>
<comment type="caution">
    <text evidence="7">The sequence shown here is derived from an EMBL/GenBank/DDBJ whole genome shotgun (WGS) entry which is preliminary data.</text>
</comment>
<dbReference type="PANTHER" id="PTHR19432:SF35">
    <property type="entry name" value="SOLUTE CARRIER FAMILY 45 MEMBER 3 ISOFORM X1"/>
    <property type="match status" value="1"/>
</dbReference>
<feature type="transmembrane region" description="Helical" evidence="6">
    <location>
        <begin position="228"/>
        <end position="249"/>
    </location>
</feature>
<evidence type="ECO:0000256" key="5">
    <source>
        <dbReference type="ARBA" id="ARBA00023136"/>
    </source>
</evidence>
<dbReference type="GO" id="GO:0016020">
    <property type="term" value="C:membrane"/>
    <property type="evidence" value="ECO:0007669"/>
    <property type="project" value="UniProtKB-SubCell"/>
</dbReference>
<dbReference type="InterPro" id="IPR011701">
    <property type="entry name" value="MFS"/>
</dbReference>
<protein>
    <submittedName>
        <fullName evidence="7">MFS transporter</fullName>
    </submittedName>
</protein>
<feature type="transmembrane region" description="Helical" evidence="6">
    <location>
        <begin position="141"/>
        <end position="162"/>
    </location>
</feature>
<feature type="transmembrane region" description="Helical" evidence="6">
    <location>
        <begin position="49"/>
        <end position="69"/>
    </location>
</feature>
<feature type="transmembrane region" description="Helical" evidence="6">
    <location>
        <begin position="397"/>
        <end position="419"/>
    </location>
</feature>
<keyword evidence="8" id="KW-1185">Reference proteome</keyword>
<dbReference type="GO" id="GO:0022857">
    <property type="term" value="F:transmembrane transporter activity"/>
    <property type="evidence" value="ECO:0007669"/>
    <property type="project" value="InterPro"/>
</dbReference>
<dbReference type="InterPro" id="IPR036259">
    <property type="entry name" value="MFS_trans_sf"/>
</dbReference>
<evidence type="ECO:0000256" key="3">
    <source>
        <dbReference type="ARBA" id="ARBA00022692"/>
    </source>
</evidence>
<evidence type="ECO:0000313" key="7">
    <source>
        <dbReference type="EMBL" id="MEJ1249229.1"/>
    </source>
</evidence>
<keyword evidence="5 6" id="KW-0472">Membrane</keyword>
<feature type="transmembrane region" description="Helical" evidence="6">
    <location>
        <begin position="81"/>
        <end position="97"/>
    </location>
</feature>
<feature type="transmembrane region" description="Helical" evidence="6">
    <location>
        <begin position="255"/>
        <end position="276"/>
    </location>
</feature>
<evidence type="ECO:0000313" key="8">
    <source>
        <dbReference type="Proteomes" id="UP001364472"/>
    </source>
</evidence>
<sequence>MAERPRLSFWQIWNMCFGFLGIQFGFALQNANVSRIFQTLGADMDAIPLLWVAAPLTGLLVQPVVGYLSDRTWTGLGRRRPYFLVGAVMASLALFAFPNAPALWVAAGMLWVLDASINISMEPFRAFVGDQLPPSQRPAGFAMQGFFIGTGSVVASLLPFLLEKAGVANTAPEGQIPDTVRYAFYAGGAVLLGAIGWTVLRTREYPPEALARWDASPAPPRRAGNPGLVRRLAAAAVLAGVLLAVVVATRGLDPALHILAGLLAGVGLAFLLRTCLSCDNAFTRILDDVRDMPPTMAQLAPVQFFSWFALFAMWIYTTAAVTEVHFNSTDPASAAYNSGANWVGVLFAAYNGFAALAAIAIPAMVRHLGLCGSHLVNTALGGLGLLSIGWIEDPRWLLLSMVGVGIAWASILSLPYAMLANAVPAVKMGTYMGIFNFFIVIPQLVAASLLGFLLKNFLGGSPINALAAGGISLILAGLCVLLVRLPDTRE</sequence>
<keyword evidence="4 6" id="KW-1133">Transmembrane helix</keyword>
<feature type="transmembrane region" description="Helical" evidence="6">
    <location>
        <begin position="431"/>
        <end position="453"/>
    </location>
</feature>
<gene>
    <name evidence="7" type="ORF">WB794_06025</name>
</gene>
<evidence type="ECO:0000256" key="2">
    <source>
        <dbReference type="ARBA" id="ARBA00022448"/>
    </source>
</evidence>
<dbReference type="SUPFAM" id="SSF103473">
    <property type="entry name" value="MFS general substrate transporter"/>
    <property type="match status" value="1"/>
</dbReference>
<evidence type="ECO:0000256" key="4">
    <source>
        <dbReference type="ARBA" id="ARBA00022989"/>
    </source>
</evidence>
<dbReference type="EMBL" id="JBBDHC010000006">
    <property type="protein sequence ID" value="MEJ1249229.1"/>
    <property type="molecule type" value="Genomic_DNA"/>
</dbReference>
<accession>A0AAW9R5R5</accession>
<dbReference type="RefSeq" id="WP_337334965.1">
    <property type="nucleotide sequence ID" value="NZ_JBBDHC010000006.1"/>
</dbReference>
<evidence type="ECO:0000256" key="6">
    <source>
        <dbReference type="SAM" id="Phobius"/>
    </source>
</evidence>
<dbReference type="Proteomes" id="UP001364472">
    <property type="component" value="Unassembled WGS sequence"/>
</dbReference>
<feature type="transmembrane region" description="Helical" evidence="6">
    <location>
        <begin position="12"/>
        <end position="29"/>
    </location>
</feature>
<keyword evidence="3 6" id="KW-0812">Transmembrane</keyword>
<dbReference type="Pfam" id="PF07690">
    <property type="entry name" value="MFS_1"/>
    <property type="match status" value="1"/>
</dbReference>
<name>A0AAW9R5R5_9GAMM</name>
<feature type="transmembrane region" description="Helical" evidence="6">
    <location>
        <begin position="368"/>
        <end position="391"/>
    </location>
</feature>
<dbReference type="AlphaFoldDB" id="A0AAW9R5R5"/>
<evidence type="ECO:0000256" key="1">
    <source>
        <dbReference type="ARBA" id="ARBA00004141"/>
    </source>
</evidence>
<dbReference type="Gene3D" id="1.20.1250.20">
    <property type="entry name" value="MFS general substrate transporter like domains"/>
    <property type="match status" value="2"/>
</dbReference>